<keyword evidence="1" id="KW-0472">Membrane</keyword>
<reference evidence="2 3" key="1">
    <citation type="submission" date="2019-02" db="EMBL/GenBank/DDBJ databases">
        <authorList>
            <consortium name="Pathogen Informatics"/>
        </authorList>
    </citation>
    <scope>NUCLEOTIDE SEQUENCE [LARGE SCALE GENOMIC DNA]</scope>
    <source>
        <strain evidence="2 3">3012STDY6756503</strain>
    </source>
</reference>
<organism evidence="2 3">
    <name type="scientific">Gordonia paraffinivorans</name>
    <dbReference type="NCBI Taxonomy" id="175628"/>
    <lineage>
        <taxon>Bacteria</taxon>
        <taxon>Bacillati</taxon>
        <taxon>Actinomycetota</taxon>
        <taxon>Actinomycetes</taxon>
        <taxon>Mycobacteriales</taxon>
        <taxon>Gordoniaceae</taxon>
        <taxon>Gordonia</taxon>
    </lineage>
</organism>
<evidence type="ECO:0000313" key="3">
    <source>
        <dbReference type="Proteomes" id="UP000360750"/>
    </source>
</evidence>
<comment type="caution">
    <text evidence="2">The sequence shown here is derived from an EMBL/GenBank/DDBJ whole genome shotgun (WGS) entry which is preliminary data.</text>
</comment>
<feature type="transmembrane region" description="Helical" evidence="1">
    <location>
        <begin position="70"/>
        <end position="96"/>
    </location>
</feature>
<keyword evidence="1" id="KW-0812">Transmembrane</keyword>
<accession>A0ABD7UXD7</accession>
<dbReference type="EMBL" id="CAACYD010000003">
    <property type="protein sequence ID" value="VFA81099.1"/>
    <property type="molecule type" value="Genomic_DNA"/>
</dbReference>
<protein>
    <submittedName>
        <fullName evidence="2">Uncharacterized protein</fullName>
    </submittedName>
</protein>
<dbReference type="RefSeq" id="WP_006899828.1">
    <property type="nucleotide sequence ID" value="NZ_CAACYD010000003.1"/>
</dbReference>
<keyword evidence="1" id="KW-1133">Transmembrane helix</keyword>
<dbReference type="GeneID" id="60748238"/>
<proteinExistence type="predicted"/>
<dbReference type="AlphaFoldDB" id="A0ABD7UXD7"/>
<dbReference type="Proteomes" id="UP000360750">
    <property type="component" value="Unassembled WGS sequence"/>
</dbReference>
<sequence>MTLLTHALEGAHVLQSAPSSAALAWFRRFTTSAAARVLAFVGGCAMLFAAAAFLPAIAFETLTWSATWRLLGSLVLAGVGALSFWVGASGIVARLIDPQ</sequence>
<evidence type="ECO:0000256" key="1">
    <source>
        <dbReference type="SAM" id="Phobius"/>
    </source>
</evidence>
<name>A0ABD7UXD7_9ACTN</name>
<feature type="transmembrane region" description="Helical" evidence="1">
    <location>
        <begin position="37"/>
        <end position="58"/>
    </location>
</feature>
<evidence type="ECO:0000313" key="2">
    <source>
        <dbReference type="EMBL" id="VFA81099.1"/>
    </source>
</evidence>
<gene>
    <name evidence="2" type="ORF">NCTC8139_00183</name>
</gene>